<evidence type="ECO:0000256" key="1">
    <source>
        <dbReference type="SAM" id="MobiDB-lite"/>
    </source>
</evidence>
<dbReference type="EMBL" id="BMKR01000011">
    <property type="protein sequence ID" value="GGF82926.1"/>
    <property type="molecule type" value="Genomic_DNA"/>
</dbReference>
<dbReference type="AlphaFoldDB" id="A0A917CCF9"/>
<keyword evidence="3" id="KW-1185">Reference proteome</keyword>
<reference evidence="2" key="2">
    <citation type="submission" date="2020-09" db="EMBL/GenBank/DDBJ databases">
        <authorList>
            <person name="Sun Q."/>
            <person name="Zhou Y."/>
        </authorList>
    </citation>
    <scope>NUCLEOTIDE SEQUENCE</scope>
    <source>
        <strain evidence="2">CGMCC 1.16134</strain>
    </source>
</reference>
<evidence type="ECO:0000313" key="3">
    <source>
        <dbReference type="Proteomes" id="UP000637643"/>
    </source>
</evidence>
<feature type="region of interest" description="Disordered" evidence="1">
    <location>
        <begin position="181"/>
        <end position="283"/>
    </location>
</feature>
<feature type="compositionally biased region" description="Acidic residues" evidence="1">
    <location>
        <begin position="212"/>
        <end position="228"/>
    </location>
</feature>
<dbReference type="Proteomes" id="UP000637643">
    <property type="component" value="Unassembled WGS sequence"/>
</dbReference>
<name>A0A917CCF9_9BACL</name>
<feature type="compositionally biased region" description="Low complexity" evidence="1">
    <location>
        <begin position="186"/>
        <end position="200"/>
    </location>
</feature>
<evidence type="ECO:0000313" key="2">
    <source>
        <dbReference type="EMBL" id="GGF82926.1"/>
    </source>
</evidence>
<comment type="caution">
    <text evidence="2">The sequence shown here is derived from an EMBL/GenBank/DDBJ whole genome shotgun (WGS) entry which is preliminary data.</text>
</comment>
<feature type="compositionally biased region" description="Acidic residues" evidence="1">
    <location>
        <begin position="260"/>
        <end position="277"/>
    </location>
</feature>
<gene>
    <name evidence="2" type="ORF">GCM10010912_30040</name>
</gene>
<sequence length="358" mass="38899">MSYINFKGTVKKINLKSAEETEITISIPASELDGQYNTLQSMLELKVIGGLDSQIVTYKVLKNAKTGKPITKYTVDGSGVVSTAEPEGEQLSLDLGLPAEKVEVKADPEQIDLEIIQEFILSGLAPRFDDIDYDFHEITERLASGDTYLKIAADIGMGVGVFVVMVDEYRKRVAPMAAKWNEWREGQGQPAPAAAEPTAETEGDQPAAEKETEQDEDEKSDGNADLEPEWLQGDGQVPPADQSEQESRGAEGDGSSDSGEAGDGEEADGTDAVEANEGEVSKEELDAFILADRPIFPEVEYDGQPVPFPDLLEKRLKENKVWREIANENGMTSGQLSSRYSVYRKLAEKKMKGGGGAA</sequence>
<organism evidence="2 3">
    <name type="scientific">Paenibacillus albidus</name>
    <dbReference type="NCBI Taxonomy" id="2041023"/>
    <lineage>
        <taxon>Bacteria</taxon>
        <taxon>Bacillati</taxon>
        <taxon>Bacillota</taxon>
        <taxon>Bacilli</taxon>
        <taxon>Bacillales</taxon>
        <taxon>Paenibacillaceae</taxon>
        <taxon>Paenibacillus</taxon>
    </lineage>
</organism>
<dbReference type="RefSeq" id="WP_189026123.1">
    <property type="nucleotide sequence ID" value="NZ_BMKR01000011.1"/>
</dbReference>
<accession>A0A917CCF9</accession>
<protein>
    <recommendedName>
        <fullName evidence="4">2-methylcitrate dehydratase</fullName>
    </recommendedName>
</protein>
<reference evidence="2" key="1">
    <citation type="journal article" date="2014" name="Int. J. Syst. Evol. Microbiol.">
        <title>Complete genome sequence of Corynebacterium casei LMG S-19264T (=DSM 44701T), isolated from a smear-ripened cheese.</title>
        <authorList>
            <consortium name="US DOE Joint Genome Institute (JGI-PGF)"/>
            <person name="Walter F."/>
            <person name="Albersmeier A."/>
            <person name="Kalinowski J."/>
            <person name="Ruckert C."/>
        </authorList>
    </citation>
    <scope>NUCLEOTIDE SEQUENCE</scope>
    <source>
        <strain evidence="2">CGMCC 1.16134</strain>
    </source>
</reference>
<evidence type="ECO:0008006" key="4">
    <source>
        <dbReference type="Google" id="ProtNLM"/>
    </source>
</evidence>
<proteinExistence type="predicted"/>